<gene>
    <name evidence="1" type="ORF">TMI583_LOCUS47046</name>
</gene>
<organism evidence="1 2">
    <name type="scientific">Didymodactylos carnosus</name>
    <dbReference type="NCBI Taxonomy" id="1234261"/>
    <lineage>
        <taxon>Eukaryota</taxon>
        <taxon>Metazoa</taxon>
        <taxon>Spiralia</taxon>
        <taxon>Gnathifera</taxon>
        <taxon>Rotifera</taxon>
        <taxon>Eurotatoria</taxon>
        <taxon>Bdelloidea</taxon>
        <taxon>Philodinida</taxon>
        <taxon>Philodinidae</taxon>
        <taxon>Didymodactylos</taxon>
    </lineage>
</organism>
<sequence>VKGQYLNFIPAFGTDRAALCGESLGPVEPLDYPAQYIVDDRLPVIDAGTNVVRLEIRYICQASRTIEVTRFQHTAAFVIVSVGTNHSFMTELPDHLHIGEHE</sequence>
<evidence type="ECO:0000313" key="1">
    <source>
        <dbReference type="EMBL" id="CAF4478433.1"/>
    </source>
</evidence>
<proteinExistence type="predicted"/>
<comment type="caution">
    <text evidence="1">The sequence shown here is derived from an EMBL/GenBank/DDBJ whole genome shotgun (WGS) entry which is preliminary data.</text>
</comment>
<evidence type="ECO:0000313" key="2">
    <source>
        <dbReference type="Proteomes" id="UP000682733"/>
    </source>
</evidence>
<reference evidence="1" key="1">
    <citation type="submission" date="2021-02" db="EMBL/GenBank/DDBJ databases">
        <authorList>
            <person name="Nowell W R."/>
        </authorList>
    </citation>
    <scope>NUCLEOTIDE SEQUENCE</scope>
</reference>
<feature type="non-terminal residue" evidence="1">
    <location>
        <position position="1"/>
    </location>
</feature>
<dbReference type="Proteomes" id="UP000682733">
    <property type="component" value="Unassembled WGS sequence"/>
</dbReference>
<accession>A0A8S2X4M8</accession>
<dbReference type="EMBL" id="CAJOBA010089555">
    <property type="protein sequence ID" value="CAF4478433.1"/>
    <property type="molecule type" value="Genomic_DNA"/>
</dbReference>
<protein>
    <submittedName>
        <fullName evidence="1">Uncharacterized protein</fullName>
    </submittedName>
</protein>
<name>A0A8S2X4M8_9BILA</name>
<dbReference type="AlphaFoldDB" id="A0A8S2X4M8"/>